<dbReference type="Proteomes" id="UP000719917">
    <property type="component" value="Unassembled WGS sequence"/>
</dbReference>
<dbReference type="GO" id="GO:0003700">
    <property type="term" value="F:DNA-binding transcription factor activity"/>
    <property type="evidence" value="ECO:0007669"/>
    <property type="project" value="InterPro"/>
</dbReference>
<reference evidence="5" key="1">
    <citation type="submission" date="2020-01" db="EMBL/GenBank/DDBJ databases">
        <title>First Reported Case and Whole Genome of Weissella confusa in an Equid.</title>
        <authorList>
            <person name="Little S.V."/>
            <person name="Lawhon S.D."/>
        </authorList>
    </citation>
    <scope>NUCLEOTIDE SEQUENCE</scope>
    <source>
        <strain evidence="5">718955</strain>
    </source>
</reference>
<dbReference type="PANTHER" id="PTHR43280:SF28">
    <property type="entry name" value="HTH-TYPE TRANSCRIPTIONAL ACTIVATOR RHAS"/>
    <property type="match status" value="1"/>
</dbReference>
<name>A0AAJ3DBL2_WEICO</name>
<evidence type="ECO:0000256" key="1">
    <source>
        <dbReference type="ARBA" id="ARBA00023015"/>
    </source>
</evidence>
<protein>
    <submittedName>
        <fullName evidence="5">Helix-turn-helix domain-containing protein</fullName>
    </submittedName>
</protein>
<dbReference type="InterPro" id="IPR018062">
    <property type="entry name" value="HTH_AraC-typ_CS"/>
</dbReference>
<evidence type="ECO:0000313" key="6">
    <source>
        <dbReference type="Proteomes" id="UP000719917"/>
    </source>
</evidence>
<dbReference type="RefSeq" id="WP_135797597.1">
    <property type="nucleotide sequence ID" value="NZ_CP027565.1"/>
</dbReference>
<dbReference type="SMART" id="SM00342">
    <property type="entry name" value="HTH_ARAC"/>
    <property type="match status" value="1"/>
</dbReference>
<dbReference type="PRINTS" id="PR00032">
    <property type="entry name" value="HTHARAC"/>
</dbReference>
<gene>
    <name evidence="5" type="ORF">GTU77_06435</name>
</gene>
<dbReference type="InterPro" id="IPR014710">
    <property type="entry name" value="RmlC-like_jellyroll"/>
</dbReference>
<dbReference type="EMBL" id="JAAAMQ010000012">
    <property type="protein sequence ID" value="NBA11850.1"/>
    <property type="molecule type" value="Genomic_DNA"/>
</dbReference>
<dbReference type="GO" id="GO:0043565">
    <property type="term" value="F:sequence-specific DNA binding"/>
    <property type="evidence" value="ECO:0007669"/>
    <property type="project" value="InterPro"/>
</dbReference>
<evidence type="ECO:0000313" key="5">
    <source>
        <dbReference type="EMBL" id="NBA11850.1"/>
    </source>
</evidence>
<feature type="domain" description="HTH araC/xylS-type" evidence="4">
    <location>
        <begin position="186"/>
        <end position="284"/>
    </location>
</feature>
<evidence type="ECO:0000256" key="3">
    <source>
        <dbReference type="ARBA" id="ARBA00023163"/>
    </source>
</evidence>
<dbReference type="PROSITE" id="PS00041">
    <property type="entry name" value="HTH_ARAC_FAMILY_1"/>
    <property type="match status" value="1"/>
</dbReference>
<dbReference type="InterPro" id="IPR020449">
    <property type="entry name" value="Tscrpt_reg_AraC-type_HTH"/>
</dbReference>
<dbReference type="InterPro" id="IPR018060">
    <property type="entry name" value="HTH_AraC"/>
</dbReference>
<dbReference type="Gene3D" id="1.10.10.60">
    <property type="entry name" value="Homeodomain-like"/>
    <property type="match status" value="2"/>
</dbReference>
<dbReference type="PROSITE" id="PS01124">
    <property type="entry name" value="HTH_ARAC_FAMILY_2"/>
    <property type="match status" value="1"/>
</dbReference>
<comment type="caution">
    <text evidence="5">The sequence shown here is derived from an EMBL/GenBank/DDBJ whole genome shotgun (WGS) entry which is preliminary data.</text>
</comment>
<dbReference type="Gene3D" id="2.60.120.10">
    <property type="entry name" value="Jelly Rolls"/>
    <property type="match status" value="1"/>
</dbReference>
<evidence type="ECO:0000256" key="2">
    <source>
        <dbReference type="ARBA" id="ARBA00023125"/>
    </source>
</evidence>
<keyword evidence="2" id="KW-0238">DNA-binding</keyword>
<proteinExistence type="predicted"/>
<dbReference type="PANTHER" id="PTHR43280">
    <property type="entry name" value="ARAC-FAMILY TRANSCRIPTIONAL REGULATOR"/>
    <property type="match status" value="1"/>
</dbReference>
<accession>A0AAJ3DBL2</accession>
<keyword evidence="1" id="KW-0805">Transcription regulation</keyword>
<dbReference type="InterPro" id="IPR003313">
    <property type="entry name" value="AraC-bd"/>
</dbReference>
<dbReference type="InterPro" id="IPR009057">
    <property type="entry name" value="Homeodomain-like_sf"/>
</dbReference>
<sequence>MMQPRTNAVAAEQVNYNSGFPLYARHHALSEFNFQVVPHWHPDLEFLKVTTGEMSVFVNGKNLLIQAGDGIFINSNRMNFSYTSLNTVAEFTAVIFNLRMFADATPFTQEYFQHYFSTATQDYILLGHETDWQNQVLLSIEDIYNSVSTAPPFALLGKISNITNSIIPYLKVKERPIDSRLHQTLWSMVSFIHDNYAQPIRVEDIADFAHVSRTQVFSLFNQLLNISPNEYLNNVRLNNALYALRDTNSTITDIAFDTGFSSSSYFVQKFSKHFKTTPAAYRKKYRNNNRHTVNFND</sequence>
<dbReference type="InterPro" id="IPR037923">
    <property type="entry name" value="HTH-like"/>
</dbReference>
<keyword evidence="3" id="KW-0804">Transcription</keyword>
<dbReference type="Pfam" id="PF02311">
    <property type="entry name" value="AraC_binding"/>
    <property type="match status" value="1"/>
</dbReference>
<dbReference type="SUPFAM" id="SSF51215">
    <property type="entry name" value="Regulatory protein AraC"/>
    <property type="match status" value="1"/>
</dbReference>
<evidence type="ECO:0000259" key="4">
    <source>
        <dbReference type="PROSITE" id="PS01124"/>
    </source>
</evidence>
<dbReference type="Pfam" id="PF12833">
    <property type="entry name" value="HTH_18"/>
    <property type="match status" value="1"/>
</dbReference>
<dbReference type="AlphaFoldDB" id="A0AAJ3DBL2"/>
<organism evidence="5 6">
    <name type="scientific">Weissella confusa</name>
    <name type="common">Lactobacillus confusus</name>
    <dbReference type="NCBI Taxonomy" id="1583"/>
    <lineage>
        <taxon>Bacteria</taxon>
        <taxon>Bacillati</taxon>
        <taxon>Bacillota</taxon>
        <taxon>Bacilli</taxon>
        <taxon>Lactobacillales</taxon>
        <taxon>Lactobacillaceae</taxon>
        <taxon>Weissella</taxon>
    </lineage>
</organism>
<dbReference type="SUPFAM" id="SSF46689">
    <property type="entry name" value="Homeodomain-like"/>
    <property type="match status" value="2"/>
</dbReference>